<dbReference type="Proteomes" id="UP000192756">
    <property type="component" value="Unassembled WGS sequence"/>
</dbReference>
<dbReference type="STRING" id="151894.SAMN04488524_0219"/>
<keyword evidence="3" id="KW-1185">Reference proteome</keyword>
<dbReference type="EMBL" id="FWXT01000001">
    <property type="protein sequence ID" value="SMC40293.1"/>
    <property type="molecule type" value="Genomic_DNA"/>
</dbReference>
<dbReference type="AlphaFoldDB" id="A0A1W1YW02"/>
<evidence type="ECO:0000313" key="3">
    <source>
        <dbReference type="Proteomes" id="UP000192756"/>
    </source>
</evidence>
<organism evidence="2 3">
    <name type="scientific">Pedobacter africanus</name>
    <dbReference type="NCBI Taxonomy" id="151894"/>
    <lineage>
        <taxon>Bacteria</taxon>
        <taxon>Pseudomonadati</taxon>
        <taxon>Bacteroidota</taxon>
        <taxon>Sphingobacteriia</taxon>
        <taxon>Sphingobacteriales</taxon>
        <taxon>Sphingobacteriaceae</taxon>
        <taxon>Pedobacter</taxon>
    </lineage>
</organism>
<gene>
    <name evidence="2" type="ORF">SAMN04488524_0219</name>
</gene>
<evidence type="ECO:0000256" key="1">
    <source>
        <dbReference type="SAM" id="SignalP"/>
    </source>
</evidence>
<reference evidence="3" key="1">
    <citation type="submission" date="2017-04" db="EMBL/GenBank/DDBJ databases">
        <authorList>
            <person name="Varghese N."/>
            <person name="Submissions S."/>
        </authorList>
    </citation>
    <scope>NUCLEOTIDE SEQUENCE [LARGE SCALE GENOMIC DNA]</scope>
    <source>
        <strain evidence="3">DSM 12126</strain>
    </source>
</reference>
<dbReference type="OrthoDB" id="663842at2"/>
<protein>
    <submittedName>
        <fullName evidence="2">Uncharacterized protein</fullName>
    </submittedName>
</protein>
<evidence type="ECO:0000313" key="2">
    <source>
        <dbReference type="EMBL" id="SMC40293.1"/>
    </source>
</evidence>
<accession>A0A1W1YW02</accession>
<feature type="chain" id="PRO_5012415971" evidence="1">
    <location>
        <begin position="20"/>
        <end position="149"/>
    </location>
</feature>
<dbReference type="RefSeq" id="WP_084236581.1">
    <property type="nucleotide sequence ID" value="NZ_FWXT01000001.1"/>
</dbReference>
<name>A0A1W1YW02_9SPHI</name>
<feature type="signal peptide" evidence="1">
    <location>
        <begin position="1"/>
        <end position="19"/>
    </location>
</feature>
<keyword evidence="1" id="KW-0732">Signal</keyword>
<proteinExistence type="predicted"/>
<sequence>MKFLTVLTILFLHVHIVNANTEDMEHIRTNYAKAVSDKKLCKAMIEELRTKTGNPVHLAYLGALKVVWARHIINPIAKFSTFNKGKKDIENAVKEAHNNVEIRFIRLSVQKNCPSFLGYNAHIAQDKQFIRDNENKITSARLKKMIAEL</sequence>